<evidence type="ECO:0000313" key="5">
    <source>
        <dbReference type="EMBL" id="ORZ04914.1"/>
    </source>
</evidence>
<dbReference type="Pfam" id="PF00561">
    <property type="entry name" value="Abhydrolase_1"/>
    <property type="match status" value="1"/>
</dbReference>
<dbReference type="InterPro" id="IPR000639">
    <property type="entry name" value="Epox_hydrolase-like"/>
</dbReference>
<evidence type="ECO:0000256" key="3">
    <source>
        <dbReference type="SAM" id="SignalP"/>
    </source>
</evidence>
<keyword evidence="3" id="KW-0732">Signal</keyword>
<dbReference type="STRING" id="90262.A0A1X2HZ86"/>
<dbReference type="AlphaFoldDB" id="A0A1X2HZ86"/>
<proteinExistence type="inferred from homology"/>
<dbReference type="InterPro" id="IPR000073">
    <property type="entry name" value="AB_hydrolase_1"/>
</dbReference>
<gene>
    <name evidence="5" type="ORF">BCR42DRAFT_428799</name>
</gene>
<organism evidence="5 6">
    <name type="scientific">Absidia repens</name>
    <dbReference type="NCBI Taxonomy" id="90262"/>
    <lineage>
        <taxon>Eukaryota</taxon>
        <taxon>Fungi</taxon>
        <taxon>Fungi incertae sedis</taxon>
        <taxon>Mucoromycota</taxon>
        <taxon>Mucoromycotina</taxon>
        <taxon>Mucoromycetes</taxon>
        <taxon>Mucorales</taxon>
        <taxon>Cunninghamellaceae</taxon>
        <taxon>Absidia</taxon>
    </lineage>
</organism>
<dbReference type="InterPro" id="IPR029058">
    <property type="entry name" value="AB_hydrolase_fold"/>
</dbReference>
<feature type="chain" id="PRO_5013095172" evidence="3">
    <location>
        <begin position="26"/>
        <end position="349"/>
    </location>
</feature>
<sequence length="349" mass="39785">MRLSVLISQLFLFLILIFSEKIVMAIDKSDPSTFNHQYATVNGIRMHYVDENSSSKKPLLLVHGWPDLWLGWREQIPFLVELGYRVIVPTLRGFGETDAPDSPEEYGVGVISKDLISLMDHLEIPTVTVLAHDWGGLVAWRFAQFYRDRVLNVGSFCTPYLPVPRQYVSLEQTVQALPNFKYQLYLVTPEAEKEMNENFPAFFARIFRPINDTVGPLIDPNTGTLVANRPVVPKSDAIPQKVFDYYVDAYTKCGARGGLNWYKQSKNNYLQCKDLEEKLDQPALMTVATLDKALPPAMSAKMGDYIPNLEKHTVDGAGHWILWERPTECNDILKDWLKKVYPINSSPKL</sequence>
<evidence type="ECO:0000259" key="4">
    <source>
        <dbReference type="Pfam" id="PF00561"/>
    </source>
</evidence>
<dbReference type="PRINTS" id="PR00412">
    <property type="entry name" value="EPOXHYDRLASE"/>
</dbReference>
<feature type="signal peptide" evidence="3">
    <location>
        <begin position="1"/>
        <end position="25"/>
    </location>
</feature>
<keyword evidence="6" id="KW-1185">Reference proteome</keyword>
<keyword evidence="1 5" id="KW-0378">Hydrolase</keyword>
<name>A0A1X2HZ86_9FUNG</name>
<comment type="caution">
    <text evidence="5">The sequence shown here is derived from an EMBL/GenBank/DDBJ whole genome shotgun (WGS) entry which is preliminary data.</text>
</comment>
<dbReference type="SUPFAM" id="SSF53474">
    <property type="entry name" value="alpha/beta-Hydrolases"/>
    <property type="match status" value="1"/>
</dbReference>
<dbReference type="OrthoDB" id="408373at2759"/>
<protein>
    <submittedName>
        <fullName evidence="5">Alpha/Beta hydrolase protein</fullName>
    </submittedName>
</protein>
<feature type="domain" description="AB hydrolase-1" evidence="4">
    <location>
        <begin position="57"/>
        <end position="326"/>
    </location>
</feature>
<evidence type="ECO:0000256" key="2">
    <source>
        <dbReference type="ARBA" id="ARBA00038334"/>
    </source>
</evidence>
<comment type="similarity">
    <text evidence="2">Belongs to the AB hydrolase superfamily. Epoxide hydrolase family.</text>
</comment>
<evidence type="ECO:0000313" key="6">
    <source>
        <dbReference type="Proteomes" id="UP000193560"/>
    </source>
</evidence>
<dbReference type="Proteomes" id="UP000193560">
    <property type="component" value="Unassembled WGS sequence"/>
</dbReference>
<reference evidence="5 6" key="1">
    <citation type="submission" date="2016-07" db="EMBL/GenBank/DDBJ databases">
        <title>Pervasive Adenine N6-methylation of Active Genes in Fungi.</title>
        <authorList>
            <consortium name="DOE Joint Genome Institute"/>
            <person name="Mondo S.J."/>
            <person name="Dannebaum R.O."/>
            <person name="Kuo R.C."/>
            <person name="Labutti K."/>
            <person name="Haridas S."/>
            <person name="Kuo A."/>
            <person name="Salamov A."/>
            <person name="Ahrendt S.R."/>
            <person name="Lipzen A."/>
            <person name="Sullivan W."/>
            <person name="Andreopoulos W.B."/>
            <person name="Clum A."/>
            <person name="Lindquist E."/>
            <person name="Daum C."/>
            <person name="Ramamoorthy G.K."/>
            <person name="Gryganskyi A."/>
            <person name="Culley D."/>
            <person name="Magnuson J.K."/>
            <person name="James T.Y."/>
            <person name="O'Malley M.A."/>
            <person name="Stajich J.E."/>
            <person name="Spatafora J.W."/>
            <person name="Visel A."/>
            <person name="Grigoriev I.V."/>
        </authorList>
    </citation>
    <scope>NUCLEOTIDE SEQUENCE [LARGE SCALE GENOMIC DNA]</scope>
    <source>
        <strain evidence="5 6">NRRL 1336</strain>
    </source>
</reference>
<accession>A0A1X2HZ86</accession>
<dbReference type="Gene3D" id="3.40.50.1820">
    <property type="entry name" value="alpha/beta hydrolase"/>
    <property type="match status" value="1"/>
</dbReference>
<evidence type="ECO:0000256" key="1">
    <source>
        <dbReference type="ARBA" id="ARBA00022801"/>
    </source>
</evidence>
<dbReference type="GO" id="GO:0016787">
    <property type="term" value="F:hydrolase activity"/>
    <property type="evidence" value="ECO:0007669"/>
    <property type="project" value="UniProtKB-KW"/>
</dbReference>
<dbReference type="PANTHER" id="PTHR43329">
    <property type="entry name" value="EPOXIDE HYDROLASE"/>
    <property type="match status" value="1"/>
</dbReference>
<dbReference type="EMBL" id="MCGE01000047">
    <property type="protein sequence ID" value="ORZ04914.1"/>
    <property type="molecule type" value="Genomic_DNA"/>
</dbReference>